<sequence length="109" mass="12817">MITVPPQSTMKNPQKDNSSQLKQPRLTRLYKFTAQGVDQSAICVYLQIQRRIFFLWNCYKEFKPLQPTYFLSSRAKQNRGAEVHFKEIEGWKYGPGSCKHLNPYITLIM</sequence>
<evidence type="ECO:0000256" key="1">
    <source>
        <dbReference type="SAM" id="MobiDB-lite"/>
    </source>
</evidence>
<name>A0A9D3XDA1_9SAUR</name>
<dbReference type="EMBL" id="JAHDVG010000474">
    <property type="protein sequence ID" value="KAH1177678.1"/>
    <property type="molecule type" value="Genomic_DNA"/>
</dbReference>
<evidence type="ECO:0000313" key="2">
    <source>
        <dbReference type="EMBL" id="KAH1177678.1"/>
    </source>
</evidence>
<reference evidence="2" key="1">
    <citation type="submission" date="2021-09" db="EMBL/GenBank/DDBJ databases">
        <title>The genome of Mauremys mutica provides insights into the evolution of semi-aquatic lifestyle.</title>
        <authorList>
            <person name="Gong S."/>
            <person name="Gao Y."/>
        </authorList>
    </citation>
    <scope>NUCLEOTIDE SEQUENCE</scope>
    <source>
        <strain evidence="2">MM-2020</strain>
        <tissue evidence="2">Muscle</tissue>
    </source>
</reference>
<dbReference type="AlphaFoldDB" id="A0A9D3XDA1"/>
<dbReference type="Proteomes" id="UP000827986">
    <property type="component" value="Unassembled WGS sequence"/>
</dbReference>
<keyword evidence="3" id="KW-1185">Reference proteome</keyword>
<proteinExistence type="predicted"/>
<gene>
    <name evidence="2" type="ORF">KIL84_011380</name>
</gene>
<comment type="caution">
    <text evidence="2">The sequence shown here is derived from an EMBL/GenBank/DDBJ whole genome shotgun (WGS) entry which is preliminary data.</text>
</comment>
<protein>
    <submittedName>
        <fullName evidence="2">Uncharacterized protein</fullName>
    </submittedName>
</protein>
<evidence type="ECO:0000313" key="3">
    <source>
        <dbReference type="Proteomes" id="UP000827986"/>
    </source>
</evidence>
<feature type="region of interest" description="Disordered" evidence="1">
    <location>
        <begin position="1"/>
        <end position="22"/>
    </location>
</feature>
<organism evidence="2 3">
    <name type="scientific">Mauremys mutica</name>
    <name type="common">yellowpond turtle</name>
    <dbReference type="NCBI Taxonomy" id="74926"/>
    <lineage>
        <taxon>Eukaryota</taxon>
        <taxon>Metazoa</taxon>
        <taxon>Chordata</taxon>
        <taxon>Craniata</taxon>
        <taxon>Vertebrata</taxon>
        <taxon>Euteleostomi</taxon>
        <taxon>Archelosauria</taxon>
        <taxon>Testudinata</taxon>
        <taxon>Testudines</taxon>
        <taxon>Cryptodira</taxon>
        <taxon>Durocryptodira</taxon>
        <taxon>Testudinoidea</taxon>
        <taxon>Geoemydidae</taxon>
        <taxon>Geoemydinae</taxon>
        <taxon>Mauremys</taxon>
    </lineage>
</organism>
<accession>A0A9D3XDA1</accession>